<keyword evidence="1" id="KW-1133">Transmembrane helix</keyword>
<evidence type="ECO:0000313" key="3">
    <source>
        <dbReference type="Proteomes" id="UP000008544"/>
    </source>
</evidence>
<organism evidence="2 3">
    <name type="scientific">Desulforudis audaxviator (strain MP104C)</name>
    <dbReference type="NCBI Taxonomy" id="477974"/>
    <lineage>
        <taxon>Bacteria</taxon>
        <taxon>Bacillati</taxon>
        <taxon>Bacillota</taxon>
        <taxon>Clostridia</taxon>
        <taxon>Thermoanaerobacterales</taxon>
        <taxon>Candidatus Desulforudaceae</taxon>
        <taxon>Candidatus Desulforudis</taxon>
    </lineage>
</organism>
<gene>
    <name evidence="2" type="ordered locus">Daud_0973</name>
</gene>
<dbReference type="EMBL" id="CP000860">
    <property type="protein sequence ID" value="ACA59485.1"/>
    <property type="molecule type" value="Genomic_DNA"/>
</dbReference>
<dbReference type="InterPro" id="IPR045584">
    <property type="entry name" value="Pilin-like"/>
</dbReference>
<evidence type="ECO:0000256" key="1">
    <source>
        <dbReference type="SAM" id="Phobius"/>
    </source>
</evidence>
<dbReference type="NCBIfam" id="TIGR02532">
    <property type="entry name" value="IV_pilin_GFxxxE"/>
    <property type="match status" value="1"/>
</dbReference>
<keyword evidence="1" id="KW-0472">Membrane</keyword>
<reference evidence="3" key="1">
    <citation type="submission" date="2007-10" db="EMBL/GenBank/DDBJ databases">
        <title>Complete sequence of chromosome of Desulforudis audaxviator MP104C.</title>
        <authorList>
            <person name="Copeland A."/>
            <person name="Lucas S."/>
            <person name="Lapidus A."/>
            <person name="Barry K."/>
            <person name="Glavina del Rio T."/>
            <person name="Dalin E."/>
            <person name="Tice H."/>
            <person name="Bruce D."/>
            <person name="Pitluck S."/>
            <person name="Lowry S.R."/>
            <person name="Larimer F."/>
            <person name="Land M.L."/>
            <person name="Hauser L."/>
            <person name="Kyrpides N."/>
            <person name="Ivanova N.N."/>
            <person name="Richardson P."/>
        </authorList>
    </citation>
    <scope>NUCLEOTIDE SEQUENCE [LARGE SCALE GENOMIC DNA]</scope>
    <source>
        <strain evidence="3">MP104C</strain>
    </source>
</reference>
<keyword evidence="3" id="KW-1185">Reference proteome</keyword>
<dbReference type="RefSeq" id="WP_012302071.1">
    <property type="nucleotide sequence ID" value="NC_010424.1"/>
</dbReference>
<dbReference type="KEGG" id="dau:Daud_0973"/>
<feature type="transmembrane region" description="Helical" evidence="1">
    <location>
        <begin position="12"/>
        <end position="36"/>
    </location>
</feature>
<proteinExistence type="predicted"/>
<dbReference type="PROSITE" id="PS00409">
    <property type="entry name" value="PROKAR_NTER_METHYL"/>
    <property type="match status" value="1"/>
</dbReference>
<sequence>MIRLRLCDGQRGFTLIELLIASLILVLVLTVAQMLLFEALVSWQKGEARQEVRENLRRGLDRMSRELRAAQGLTGGCDEGRLVFVNTDGNTVTYYANEERQLVREVDGTTIVVARGISEARFSYHESGRVAIRLRGDAEGTSLELTTSVTLRETTG</sequence>
<name>B1I3E0_DESAP</name>
<accession>B1I3E0</accession>
<keyword evidence="1" id="KW-0812">Transmembrane</keyword>
<dbReference type="AlphaFoldDB" id="B1I3E0"/>
<dbReference type="HOGENOM" id="CLU_1683714_0_0_9"/>
<dbReference type="STRING" id="477974.Daud_0973"/>
<dbReference type="Proteomes" id="UP000008544">
    <property type="component" value="Chromosome"/>
</dbReference>
<protein>
    <recommendedName>
        <fullName evidence="4">Prepilin-type N-terminal cleavage/methylation domain-containing protein</fullName>
    </recommendedName>
</protein>
<evidence type="ECO:0000313" key="2">
    <source>
        <dbReference type="EMBL" id="ACA59485.1"/>
    </source>
</evidence>
<dbReference type="InterPro" id="IPR012902">
    <property type="entry name" value="N_methyl_site"/>
</dbReference>
<dbReference type="eggNOG" id="COG4966">
    <property type="taxonomic scope" value="Bacteria"/>
</dbReference>
<dbReference type="Pfam" id="PF07963">
    <property type="entry name" value="N_methyl"/>
    <property type="match status" value="1"/>
</dbReference>
<reference evidence="2 3" key="2">
    <citation type="journal article" date="2008" name="Science">
        <title>Environmental genomics reveals a single-species ecosystem deep within Earth.</title>
        <authorList>
            <person name="Chivian D."/>
            <person name="Brodie E.L."/>
            <person name="Alm E.J."/>
            <person name="Culley D.E."/>
            <person name="Dehal P.S."/>
            <person name="Desantis T.Z."/>
            <person name="Gihring T.M."/>
            <person name="Lapidus A."/>
            <person name="Lin L.H."/>
            <person name="Lowry S.R."/>
            <person name="Moser D.P."/>
            <person name="Richardson P.M."/>
            <person name="Southam G."/>
            <person name="Wanger G."/>
            <person name="Pratt L.M."/>
            <person name="Andersen G.L."/>
            <person name="Hazen T.C."/>
            <person name="Brockman F.J."/>
            <person name="Arkin A.P."/>
            <person name="Onstott T.C."/>
        </authorList>
    </citation>
    <scope>NUCLEOTIDE SEQUENCE [LARGE SCALE GENOMIC DNA]</scope>
    <source>
        <strain evidence="2 3">MP104C</strain>
    </source>
</reference>
<evidence type="ECO:0008006" key="4">
    <source>
        <dbReference type="Google" id="ProtNLM"/>
    </source>
</evidence>
<dbReference type="OrthoDB" id="1786582at2"/>
<dbReference type="SUPFAM" id="SSF54523">
    <property type="entry name" value="Pili subunits"/>
    <property type="match status" value="1"/>
</dbReference>